<dbReference type="AlphaFoldDB" id="A2D7B1"/>
<dbReference type="KEGG" id="tva:4720866"/>
<proteinExistence type="predicted"/>
<gene>
    <name evidence="1" type="ORF">TVAG_119650</name>
</gene>
<dbReference type="VEuPathDB" id="TrichDB:TVAGG3_0992500"/>
<dbReference type="Gene3D" id="1.25.10.10">
    <property type="entry name" value="Leucine-rich Repeat Variant"/>
    <property type="match status" value="2"/>
</dbReference>
<evidence type="ECO:0000313" key="2">
    <source>
        <dbReference type="Proteomes" id="UP000001542"/>
    </source>
</evidence>
<dbReference type="RefSeq" id="XP_001276876.1">
    <property type="nucleotide sequence ID" value="XM_001276875.1"/>
</dbReference>
<evidence type="ECO:0008006" key="3">
    <source>
        <dbReference type="Google" id="ProtNLM"/>
    </source>
</evidence>
<protein>
    <recommendedName>
        <fullName evidence="3">Importin N-terminal domain-containing protein</fullName>
    </recommendedName>
</protein>
<dbReference type="SMR" id="A2D7B1"/>
<accession>A2D7B1</accession>
<dbReference type="InParanoid" id="A2D7B1"/>
<dbReference type="EMBL" id="DS113177">
    <property type="protein sequence ID" value="EAY23628.1"/>
    <property type="molecule type" value="Genomic_DNA"/>
</dbReference>
<organism evidence="1 2">
    <name type="scientific">Trichomonas vaginalis (strain ATCC PRA-98 / G3)</name>
    <dbReference type="NCBI Taxonomy" id="412133"/>
    <lineage>
        <taxon>Eukaryota</taxon>
        <taxon>Metamonada</taxon>
        <taxon>Parabasalia</taxon>
        <taxon>Trichomonadida</taxon>
        <taxon>Trichomonadidae</taxon>
        <taxon>Trichomonas</taxon>
    </lineage>
</organism>
<dbReference type="Proteomes" id="UP000001542">
    <property type="component" value="Unassembled WGS sequence"/>
</dbReference>
<dbReference type="SUPFAM" id="SSF48371">
    <property type="entry name" value="ARM repeat"/>
    <property type="match status" value="1"/>
</dbReference>
<name>A2D7B1_TRIV3</name>
<dbReference type="VEuPathDB" id="TrichDB:TVAG_119650"/>
<sequence length="858" mass="99260">MGEVELSEWIKLLEAVISEDESQRNESHQNIMDLLQNQPIQFLTLCISTIFSDNISPTATFQAFNATNRYLKFCEQQNLPFLTLNLELRTNLITAALRGLLYADYPYIQEAAALTIGLFCNCSKSYEEYLSSLLTLYTEHKSDVHDIVVSISTACQNVIEICNLFNKQTKSQIPQSLITEMIAYLQETQDLGNAIKIIKSFDCFLKYYKEFPGDNEKINDVCKVYATLLRFESEEIINYCAENLSIIFDVSYDSSHVYTDSLFYFIDESFKIPDCTIPILRLMNEMISKEKNSDKVLQQSISQLIFEKEHEKFEEILFSISNQEQDSIDDEYPQYYVTIILSEMMFVNQEFVFSYINQIFENCFQTEEYNKIYASILCLYSFVNHHSSACYDFVIDSIKKILQSPNIYNFIGTTILTYDFIANMLIEFPDLIYVADDDGEFAFLILDFVVKSLETPSNIIKSSVNVAKNMCIQLKAKIHTENSLKLFSILSDFYRNLWEKPEIYNPELCDNFFASLGEFLFTTPENEIVLTIIPLLSSTLTEILEKISQSSDNESLPFISRAIFECLTKGIQRYVERAIDIKNPESQHLYYNLVDLALNAIKYKEYIFYANAIEFLVKLSAIYMNDDHMAVIMNDLLPSITEGNQSSFTYACYVFQYLSTNLKSKMDKYVEQICSSILETLYNWRDNFDSNSFGFGLFAIGTCMINSPQKLQGIIENLVTALEFFISRTPGNEEDIIDIENFYKGFIVAETGLLTVSKTIIADDIPPINVYSRLKMKISIMYQSKMLQMIPMGSIYSYFVDLLDATNEFISNHRKYLRLAKFFHRNEVYALNEFINNIEDSADLSKAKWQKLEKSLEL</sequence>
<evidence type="ECO:0000313" key="1">
    <source>
        <dbReference type="EMBL" id="EAY23628.1"/>
    </source>
</evidence>
<keyword evidence="2" id="KW-1185">Reference proteome</keyword>
<reference evidence="1" key="2">
    <citation type="journal article" date="2007" name="Science">
        <title>Draft genome sequence of the sexually transmitted pathogen Trichomonas vaginalis.</title>
        <authorList>
            <person name="Carlton J.M."/>
            <person name="Hirt R.P."/>
            <person name="Silva J.C."/>
            <person name="Delcher A.L."/>
            <person name="Schatz M."/>
            <person name="Zhao Q."/>
            <person name="Wortman J.R."/>
            <person name="Bidwell S.L."/>
            <person name="Alsmark U.C.M."/>
            <person name="Besteiro S."/>
            <person name="Sicheritz-Ponten T."/>
            <person name="Noel C.J."/>
            <person name="Dacks J.B."/>
            <person name="Foster P.G."/>
            <person name="Simillion C."/>
            <person name="Van de Peer Y."/>
            <person name="Miranda-Saavedra D."/>
            <person name="Barton G.J."/>
            <person name="Westrop G.D."/>
            <person name="Mueller S."/>
            <person name="Dessi D."/>
            <person name="Fiori P.L."/>
            <person name="Ren Q."/>
            <person name="Paulsen I."/>
            <person name="Zhang H."/>
            <person name="Bastida-Corcuera F.D."/>
            <person name="Simoes-Barbosa A."/>
            <person name="Brown M.T."/>
            <person name="Hayes R.D."/>
            <person name="Mukherjee M."/>
            <person name="Okumura C.Y."/>
            <person name="Schneider R."/>
            <person name="Smith A.J."/>
            <person name="Vanacova S."/>
            <person name="Villalvazo M."/>
            <person name="Haas B.J."/>
            <person name="Pertea M."/>
            <person name="Feldblyum T.V."/>
            <person name="Utterback T.R."/>
            <person name="Shu C.L."/>
            <person name="Osoegawa K."/>
            <person name="de Jong P.J."/>
            <person name="Hrdy I."/>
            <person name="Horvathova L."/>
            <person name="Zubacova Z."/>
            <person name="Dolezal P."/>
            <person name="Malik S.B."/>
            <person name="Logsdon J.M. Jr."/>
            <person name="Henze K."/>
            <person name="Gupta A."/>
            <person name="Wang C.C."/>
            <person name="Dunne R.L."/>
            <person name="Upcroft J.A."/>
            <person name="Upcroft P."/>
            <person name="White O."/>
            <person name="Salzberg S.L."/>
            <person name="Tang P."/>
            <person name="Chiu C.-H."/>
            <person name="Lee Y.-S."/>
            <person name="Embley T.M."/>
            <person name="Coombs G.H."/>
            <person name="Mottram J.C."/>
            <person name="Tachezy J."/>
            <person name="Fraser-Liggett C.M."/>
            <person name="Johnson P.J."/>
        </authorList>
    </citation>
    <scope>NUCLEOTIDE SEQUENCE [LARGE SCALE GENOMIC DNA]</scope>
    <source>
        <strain evidence="1">G3</strain>
    </source>
</reference>
<dbReference type="InterPro" id="IPR011989">
    <property type="entry name" value="ARM-like"/>
</dbReference>
<reference evidence="1" key="1">
    <citation type="submission" date="2006-10" db="EMBL/GenBank/DDBJ databases">
        <authorList>
            <person name="Amadeo P."/>
            <person name="Zhao Q."/>
            <person name="Wortman J."/>
            <person name="Fraser-Liggett C."/>
            <person name="Carlton J."/>
        </authorList>
    </citation>
    <scope>NUCLEOTIDE SEQUENCE</scope>
    <source>
        <strain evidence="1">G3</strain>
    </source>
</reference>
<dbReference type="InterPro" id="IPR016024">
    <property type="entry name" value="ARM-type_fold"/>
</dbReference>